<sequence length="258" mass="27103">MKVLLFISCAFAVASASYAPLYHHQAVLGLDGHPVETPEVQHARAAHYAAHAEALARVGHGIPYGPAAHYGIVPGAVSLDGRPLDTPVVAAAKLQHYHDYAVAAAKNGVAVGHGLVLGHVAGVHPIDTPEVQHAKAAHFAAHAEASARAHGLVHLRRRRGIYAYPQHIPLIDARGVPVDTPAVQAARAHHLAAHAEASLKSGHLAYVPYHDVSPVVYAAPHHFGAVLGLDGHPVDTPEVQHAKAAHFAAHAAAHHHLY</sequence>
<comment type="caution">
    <text evidence="2">The sequence shown here is derived from an EMBL/GenBank/DDBJ whole genome shotgun (WGS) entry which is preliminary data.</text>
</comment>
<feature type="signal peptide" evidence="1">
    <location>
        <begin position="1"/>
        <end position="16"/>
    </location>
</feature>
<gene>
    <name evidence="2" type="ORF">WA026_006939</name>
</gene>
<organism evidence="2 3">
    <name type="scientific">Henosepilachna vigintioctopunctata</name>
    <dbReference type="NCBI Taxonomy" id="420089"/>
    <lineage>
        <taxon>Eukaryota</taxon>
        <taxon>Metazoa</taxon>
        <taxon>Ecdysozoa</taxon>
        <taxon>Arthropoda</taxon>
        <taxon>Hexapoda</taxon>
        <taxon>Insecta</taxon>
        <taxon>Pterygota</taxon>
        <taxon>Neoptera</taxon>
        <taxon>Endopterygota</taxon>
        <taxon>Coleoptera</taxon>
        <taxon>Polyphaga</taxon>
        <taxon>Cucujiformia</taxon>
        <taxon>Coccinelloidea</taxon>
        <taxon>Coccinellidae</taxon>
        <taxon>Epilachninae</taxon>
        <taxon>Epilachnini</taxon>
        <taxon>Henosepilachna</taxon>
    </lineage>
</organism>
<dbReference type="EMBL" id="JARQZJ010000123">
    <property type="protein sequence ID" value="KAK9889565.1"/>
    <property type="molecule type" value="Genomic_DNA"/>
</dbReference>
<reference evidence="2 3" key="1">
    <citation type="submission" date="2023-03" db="EMBL/GenBank/DDBJ databases">
        <title>Genome insight into feeding habits of ladybird beetles.</title>
        <authorList>
            <person name="Li H.-S."/>
            <person name="Huang Y.-H."/>
            <person name="Pang H."/>
        </authorList>
    </citation>
    <scope>NUCLEOTIDE SEQUENCE [LARGE SCALE GENOMIC DNA]</scope>
    <source>
        <strain evidence="2">SYSU_2023b</strain>
        <tissue evidence="2">Whole body</tissue>
    </source>
</reference>
<accession>A0AAW1VC26</accession>
<dbReference type="AlphaFoldDB" id="A0AAW1VC26"/>
<protein>
    <submittedName>
        <fullName evidence="2">Uncharacterized protein</fullName>
    </submittedName>
</protein>
<evidence type="ECO:0000313" key="2">
    <source>
        <dbReference type="EMBL" id="KAK9889565.1"/>
    </source>
</evidence>
<proteinExistence type="predicted"/>
<keyword evidence="1" id="KW-0732">Signal</keyword>
<feature type="chain" id="PRO_5043912376" evidence="1">
    <location>
        <begin position="17"/>
        <end position="258"/>
    </location>
</feature>
<name>A0AAW1VC26_9CUCU</name>
<evidence type="ECO:0000313" key="3">
    <source>
        <dbReference type="Proteomes" id="UP001431783"/>
    </source>
</evidence>
<evidence type="ECO:0000256" key="1">
    <source>
        <dbReference type="SAM" id="SignalP"/>
    </source>
</evidence>
<dbReference type="Proteomes" id="UP001431783">
    <property type="component" value="Unassembled WGS sequence"/>
</dbReference>
<keyword evidence="3" id="KW-1185">Reference proteome</keyword>